<dbReference type="Pfam" id="PF00400">
    <property type="entry name" value="WD40"/>
    <property type="match status" value="4"/>
</dbReference>
<dbReference type="GO" id="GO:0000027">
    <property type="term" value="P:ribosomal large subunit assembly"/>
    <property type="evidence" value="ECO:0007669"/>
    <property type="project" value="TreeGrafter"/>
</dbReference>
<dbReference type="SMART" id="SM00320">
    <property type="entry name" value="WD40"/>
    <property type="match status" value="6"/>
</dbReference>
<feature type="zinc finger region" description="TRAF-type" evidence="6">
    <location>
        <begin position="108"/>
        <end position="169"/>
    </location>
</feature>
<dbReference type="InterPro" id="IPR036322">
    <property type="entry name" value="WD40_repeat_dom_sf"/>
</dbReference>
<dbReference type="EMBL" id="PZQS01000012">
    <property type="protein sequence ID" value="PVD21140.1"/>
    <property type="molecule type" value="Genomic_DNA"/>
</dbReference>
<evidence type="ECO:0000256" key="8">
    <source>
        <dbReference type="SAM" id="Coils"/>
    </source>
</evidence>
<dbReference type="STRING" id="400727.A0A2T7NIZ1"/>
<dbReference type="GO" id="GO:0007219">
    <property type="term" value="P:Notch signaling pathway"/>
    <property type="evidence" value="ECO:0007669"/>
    <property type="project" value="TreeGrafter"/>
</dbReference>
<feature type="domain" description="RING-type" evidence="10">
    <location>
        <begin position="20"/>
        <end position="54"/>
    </location>
</feature>
<dbReference type="PANTHER" id="PTHR19848:SF6">
    <property type="entry name" value="E3 UBIQUITIN-PROTEIN LIGASE TRAF7"/>
    <property type="match status" value="1"/>
</dbReference>
<dbReference type="PROSITE" id="PS50089">
    <property type="entry name" value="ZF_RING_2"/>
    <property type="match status" value="1"/>
</dbReference>
<evidence type="ECO:0000313" key="13">
    <source>
        <dbReference type="Proteomes" id="UP000245119"/>
    </source>
</evidence>
<dbReference type="InterPro" id="IPR001293">
    <property type="entry name" value="Znf_TRAF"/>
</dbReference>
<feature type="region of interest" description="Disordered" evidence="9">
    <location>
        <begin position="242"/>
        <end position="282"/>
    </location>
</feature>
<dbReference type="PROSITE" id="PS50145">
    <property type="entry name" value="ZF_TRAF"/>
    <property type="match status" value="1"/>
</dbReference>
<dbReference type="Pfam" id="PF13445">
    <property type="entry name" value="zf-RING_UBOX"/>
    <property type="match status" value="1"/>
</dbReference>
<feature type="coiled-coil region" evidence="8">
    <location>
        <begin position="183"/>
        <end position="238"/>
    </location>
</feature>
<keyword evidence="4 6" id="KW-0863">Zinc-finger</keyword>
<dbReference type="PROSITE" id="PS00518">
    <property type="entry name" value="ZF_RING_1"/>
    <property type="match status" value="1"/>
</dbReference>
<evidence type="ECO:0000256" key="6">
    <source>
        <dbReference type="PROSITE-ProRule" id="PRU00207"/>
    </source>
</evidence>
<sequence length="581" mass="64676">MEEVEGITKFVEEVSPYLRCPVCQKVYRDPVISKCGHTFCRQCVSSITHCPVDTVQCDNTQLVVNRLVVGQIESLQIYCKHGVIKKNGELIADSTGCPEITTLGDRAVHEGSCPYAYVSCPNGANCGRIRHKDLDLHLTQCTFIACAHKKKGCEFVGAQNEVDEHLLTCYHRGSLSDSVTEEINIISKENDSLKSQMKMLNERVYELEKFKQDANRQLEKTTSLLISLQQQIDQLTSRLPQALSSNPQHHHRSPSISSQSEITGVSFKPHHARRSSSPSGVSERWEMPFQFKCIGTLRGHQDAVWCLCAFRGRLFSAGGDCVIKVWNLDQLAKGCVGSFHGHTDRILCMAKYGSKLFTAGADYTIRCWDTETGDQIETREGGHDNIICAMAITGDFIFTSSLSVIKVWKIENLSLIHTMGDLNHWVRALVLSPSKDRLYSGSHNAINIWEASGSFESLGTISHDAGSVYSLAVTRLYVIAGNSGTYNRNIHVFSASTHEFVTHLSSHIGTVTSLVTSLSGRFLFSASQDSNIMIWNLETMLPIQTLSRHQGQVNTLALCGNYVLSGSEDHEIKVFRYFQLQ</sequence>
<protein>
    <recommendedName>
        <fullName evidence="14">RING-type domain-containing protein</fullName>
    </recommendedName>
</protein>
<dbReference type="InterPro" id="IPR017907">
    <property type="entry name" value="Znf_RING_CS"/>
</dbReference>
<dbReference type="InterPro" id="IPR015943">
    <property type="entry name" value="WD40/YVTN_repeat-like_dom_sf"/>
</dbReference>
<dbReference type="CDD" id="cd00200">
    <property type="entry name" value="WD40"/>
    <property type="match status" value="1"/>
</dbReference>
<feature type="repeat" description="WD" evidence="7">
    <location>
        <begin position="504"/>
        <end position="545"/>
    </location>
</feature>
<comment type="caution">
    <text evidence="12">The sequence shown here is derived from an EMBL/GenBank/DDBJ whole genome shotgun (WGS) entry which is preliminary data.</text>
</comment>
<proteinExistence type="predicted"/>
<evidence type="ECO:0000259" key="11">
    <source>
        <dbReference type="PROSITE" id="PS50145"/>
    </source>
</evidence>
<keyword evidence="8" id="KW-0175">Coiled coil</keyword>
<evidence type="ECO:0008006" key="14">
    <source>
        <dbReference type="Google" id="ProtNLM"/>
    </source>
</evidence>
<dbReference type="SMART" id="SM00184">
    <property type="entry name" value="RING"/>
    <property type="match status" value="1"/>
</dbReference>
<evidence type="ECO:0000256" key="2">
    <source>
        <dbReference type="ARBA" id="ARBA00022723"/>
    </source>
</evidence>
<evidence type="ECO:0000256" key="3">
    <source>
        <dbReference type="ARBA" id="ARBA00022737"/>
    </source>
</evidence>
<dbReference type="GO" id="GO:0008270">
    <property type="term" value="F:zinc ion binding"/>
    <property type="evidence" value="ECO:0007669"/>
    <property type="project" value="UniProtKB-KW"/>
</dbReference>
<reference evidence="12 13" key="1">
    <citation type="submission" date="2018-04" db="EMBL/GenBank/DDBJ databases">
        <title>The genome of golden apple snail Pomacea canaliculata provides insight into stress tolerance and invasive adaptation.</title>
        <authorList>
            <person name="Liu C."/>
            <person name="Liu B."/>
            <person name="Ren Y."/>
            <person name="Zhang Y."/>
            <person name="Wang H."/>
            <person name="Li S."/>
            <person name="Jiang F."/>
            <person name="Yin L."/>
            <person name="Zhang G."/>
            <person name="Qian W."/>
            <person name="Fan W."/>
        </authorList>
    </citation>
    <scope>NUCLEOTIDE SEQUENCE [LARGE SCALE GENOMIC DNA]</scope>
    <source>
        <strain evidence="12">SZHN2017</strain>
        <tissue evidence="12">Muscle</tissue>
    </source>
</reference>
<dbReference type="SUPFAM" id="SSF50978">
    <property type="entry name" value="WD40 repeat-like"/>
    <property type="match status" value="1"/>
</dbReference>
<keyword evidence="13" id="KW-1185">Reference proteome</keyword>
<feature type="domain" description="TRAF-type" evidence="11">
    <location>
        <begin position="108"/>
        <end position="169"/>
    </location>
</feature>
<evidence type="ECO:0000259" key="10">
    <source>
        <dbReference type="PROSITE" id="PS50089"/>
    </source>
</evidence>
<dbReference type="Gene3D" id="3.30.40.10">
    <property type="entry name" value="Zinc/RING finger domain, C3HC4 (zinc finger)"/>
    <property type="match status" value="2"/>
</dbReference>
<dbReference type="Gene3D" id="2.130.10.10">
    <property type="entry name" value="YVTN repeat-like/Quinoprotein amine dehydrogenase"/>
    <property type="match status" value="2"/>
</dbReference>
<evidence type="ECO:0000256" key="5">
    <source>
        <dbReference type="ARBA" id="ARBA00022833"/>
    </source>
</evidence>
<dbReference type="GO" id="GO:0005730">
    <property type="term" value="C:nucleolus"/>
    <property type="evidence" value="ECO:0007669"/>
    <property type="project" value="TreeGrafter"/>
</dbReference>
<keyword evidence="3" id="KW-0677">Repeat</keyword>
<name>A0A2T7NIZ1_POMCA</name>
<keyword evidence="1 7" id="KW-0853">WD repeat</keyword>
<dbReference type="OrthoDB" id="674604at2759"/>
<dbReference type="Proteomes" id="UP000245119">
    <property type="component" value="Linkage Group LG12"/>
</dbReference>
<evidence type="ECO:0000256" key="9">
    <source>
        <dbReference type="SAM" id="MobiDB-lite"/>
    </source>
</evidence>
<dbReference type="SUPFAM" id="SSF57850">
    <property type="entry name" value="RING/U-box"/>
    <property type="match status" value="1"/>
</dbReference>
<dbReference type="PANTHER" id="PTHR19848">
    <property type="entry name" value="WD40 REPEAT PROTEIN"/>
    <property type="match status" value="1"/>
</dbReference>
<evidence type="ECO:0000256" key="1">
    <source>
        <dbReference type="ARBA" id="ARBA00022574"/>
    </source>
</evidence>
<feature type="compositionally biased region" description="Polar residues" evidence="9">
    <location>
        <begin position="254"/>
        <end position="263"/>
    </location>
</feature>
<evidence type="ECO:0000256" key="7">
    <source>
        <dbReference type="PROSITE-ProRule" id="PRU00221"/>
    </source>
</evidence>
<dbReference type="PROSITE" id="PS50294">
    <property type="entry name" value="WD_REPEATS_REGION"/>
    <property type="match status" value="1"/>
</dbReference>
<dbReference type="PROSITE" id="PS50082">
    <property type="entry name" value="WD_REPEATS_2"/>
    <property type="match status" value="2"/>
</dbReference>
<keyword evidence="5 6" id="KW-0862">Zinc</keyword>
<dbReference type="OMA" id="VWNMENV"/>
<dbReference type="AlphaFoldDB" id="A0A2T7NIZ1"/>
<dbReference type="InterPro" id="IPR027370">
    <property type="entry name" value="Znf-RING_euk"/>
</dbReference>
<gene>
    <name evidence="12" type="ORF">C0Q70_19307</name>
</gene>
<dbReference type="SUPFAM" id="SSF49599">
    <property type="entry name" value="TRAF domain-like"/>
    <property type="match status" value="1"/>
</dbReference>
<feature type="repeat" description="WD" evidence="7">
    <location>
        <begin position="339"/>
        <end position="378"/>
    </location>
</feature>
<dbReference type="InterPro" id="IPR019775">
    <property type="entry name" value="WD40_repeat_CS"/>
</dbReference>
<dbReference type="InterPro" id="IPR001680">
    <property type="entry name" value="WD40_rpt"/>
</dbReference>
<dbReference type="InterPro" id="IPR001841">
    <property type="entry name" value="Znf_RING"/>
</dbReference>
<evidence type="ECO:0000313" key="12">
    <source>
        <dbReference type="EMBL" id="PVD21140.1"/>
    </source>
</evidence>
<dbReference type="PROSITE" id="PS00678">
    <property type="entry name" value="WD_REPEATS_1"/>
    <property type="match status" value="2"/>
</dbReference>
<organism evidence="12 13">
    <name type="scientific">Pomacea canaliculata</name>
    <name type="common">Golden apple snail</name>
    <dbReference type="NCBI Taxonomy" id="400727"/>
    <lineage>
        <taxon>Eukaryota</taxon>
        <taxon>Metazoa</taxon>
        <taxon>Spiralia</taxon>
        <taxon>Lophotrochozoa</taxon>
        <taxon>Mollusca</taxon>
        <taxon>Gastropoda</taxon>
        <taxon>Caenogastropoda</taxon>
        <taxon>Architaenioglossa</taxon>
        <taxon>Ampullarioidea</taxon>
        <taxon>Ampullariidae</taxon>
        <taxon>Pomacea</taxon>
    </lineage>
</organism>
<dbReference type="InterPro" id="IPR013083">
    <property type="entry name" value="Znf_RING/FYVE/PHD"/>
</dbReference>
<keyword evidence="2 6" id="KW-0479">Metal-binding</keyword>
<accession>A0A2T7NIZ1</accession>
<evidence type="ECO:0000256" key="4">
    <source>
        <dbReference type="ARBA" id="ARBA00022771"/>
    </source>
</evidence>